<dbReference type="KEGG" id="ble:BleG1_1186"/>
<dbReference type="OrthoDB" id="9793746at2"/>
<evidence type="ECO:0000256" key="1">
    <source>
        <dbReference type="SAM" id="Phobius"/>
    </source>
</evidence>
<reference evidence="2 3" key="1">
    <citation type="journal article" date="2014" name="Gene">
        <title>A comparative genomic analysis of the alkalitolerant soil bacterium Bacillus lehensis G1.</title>
        <authorList>
            <person name="Noor Y.M."/>
            <person name="Samsulrizal N.H."/>
            <person name="Jema'on N.A."/>
            <person name="Low K.O."/>
            <person name="Ramli A.N."/>
            <person name="Alias N.I."/>
            <person name="Damis S.I."/>
            <person name="Fuzi S.F."/>
            <person name="Isa M.N."/>
            <person name="Murad A.M."/>
            <person name="Raih M.F."/>
            <person name="Bakar F.D."/>
            <person name="Najimudin N."/>
            <person name="Mahadi N.M."/>
            <person name="Illias R.M."/>
        </authorList>
    </citation>
    <scope>NUCLEOTIDE SEQUENCE [LARGE SCALE GENOMIC DNA]</scope>
    <source>
        <strain evidence="2 3">G1</strain>
    </source>
</reference>
<keyword evidence="1" id="KW-0472">Membrane</keyword>
<dbReference type="RefSeq" id="WP_038478321.1">
    <property type="nucleotide sequence ID" value="NZ_CP003923.1"/>
</dbReference>
<feature type="transmembrane region" description="Helical" evidence="1">
    <location>
        <begin position="149"/>
        <end position="180"/>
    </location>
</feature>
<feature type="transmembrane region" description="Helical" evidence="1">
    <location>
        <begin position="248"/>
        <end position="268"/>
    </location>
</feature>
<feature type="transmembrane region" description="Helical" evidence="1">
    <location>
        <begin position="225"/>
        <end position="242"/>
    </location>
</feature>
<organism evidence="2 3">
    <name type="scientific">Shouchella lehensis G1</name>
    <dbReference type="NCBI Taxonomy" id="1246626"/>
    <lineage>
        <taxon>Bacteria</taxon>
        <taxon>Bacillati</taxon>
        <taxon>Bacillota</taxon>
        <taxon>Bacilli</taxon>
        <taxon>Bacillales</taxon>
        <taxon>Bacillaceae</taxon>
        <taxon>Shouchella</taxon>
    </lineage>
</organism>
<dbReference type="PANTHER" id="PTHR37308:SF1">
    <property type="entry name" value="POLYPRENYL-PHOSPHATE TRANSPORTER"/>
    <property type="match status" value="1"/>
</dbReference>
<dbReference type="STRING" id="1246626.BleG1_1186"/>
<dbReference type="Proteomes" id="UP000027142">
    <property type="component" value="Chromosome"/>
</dbReference>
<proteinExistence type="predicted"/>
<keyword evidence="1" id="KW-1133">Transmembrane helix</keyword>
<feature type="transmembrane region" description="Helical" evidence="1">
    <location>
        <begin position="192"/>
        <end position="213"/>
    </location>
</feature>
<keyword evidence="3" id="KW-1185">Reference proteome</keyword>
<evidence type="ECO:0000313" key="2">
    <source>
        <dbReference type="EMBL" id="AIC93789.1"/>
    </source>
</evidence>
<dbReference type="eggNOG" id="COG2035">
    <property type="taxonomic scope" value="Bacteria"/>
</dbReference>
<dbReference type="HOGENOM" id="CLU_055621_2_1_9"/>
<gene>
    <name evidence="2" type="ORF">BleG1_1186</name>
</gene>
<feature type="transmembrane region" description="Helical" evidence="1">
    <location>
        <begin position="116"/>
        <end position="137"/>
    </location>
</feature>
<protein>
    <submittedName>
        <fullName evidence="2">Transmembrane protein</fullName>
    </submittedName>
</protein>
<dbReference type="PANTHER" id="PTHR37308">
    <property type="entry name" value="INTEGRAL MEMBRANE PROTEIN"/>
    <property type="match status" value="1"/>
</dbReference>
<evidence type="ECO:0000313" key="3">
    <source>
        <dbReference type="Proteomes" id="UP000027142"/>
    </source>
</evidence>
<keyword evidence="1 2" id="KW-0812">Transmembrane</keyword>
<feature type="transmembrane region" description="Helical" evidence="1">
    <location>
        <begin position="12"/>
        <end position="33"/>
    </location>
</feature>
<dbReference type="EMBL" id="CP003923">
    <property type="protein sequence ID" value="AIC93789.1"/>
    <property type="molecule type" value="Genomic_DNA"/>
</dbReference>
<accession>A0A060M126</accession>
<dbReference type="PATRIC" id="fig|1246626.3.peg.1191"/>
<name>A0A060M126_9BACI</name>
<feature type="transmembrane region" description="Helical" evidence="1">
    <location>
        <begin position="53"/>
        <end position="74"/>
    </location>
</feature>
<dbReference type="Pfam" id="PF04018">
    <property type="entry name" value="VCA0040-like"/>
    <property type="match status" value="1"/>
</dbReference>
<dbReference type="InterPro" id="IPR007163">
    <property type="entry name" value="VCA0040-like"/>
</dbReference>
<sequence length="274" mass="29712">MFKWTNFFRGFAMGVTETVPGVSASTIAMLMGIYEKLLGSLSDITKGNIKRALGFLIPLGIGMVFALLITAKFIKYLLAEHPIPTMFLFVGLVVGILPFLWRSAHAETNKRFKPYHYVLIGVSFTLMALTSLISEPVETVITDFNAGTYIYLFFSGVLASMALVLPGISGALVLMVLGAYYTAISALDSFHIPVIAAIGLGVAFGVLFTSRVIRYFLKTYTQATYSIMLGLVAGSILVIAPSSLPDTFLYGLVTFFTFLAGLVTALTFGRAERS</sequence>
<feature type="transmembrane region" description="Helical" evidence="1">
    <location>
        <begin position="86"/>
        <end position="104"/>
    </location>
</feature>
<dbReference type="AlphaFoldDB" id="A0A060M126"/>